<evidence type="ECO:0000256" key="1">
    <source>
        <dbReference type="SAM" id="Phobius"/>
    </source>
</evidence>
<keyword evidence="1" id="KW-1133">Transmembrane helix</keyword>
<name>B0SVW2_CAUSK</name>
<keyword evidence="1" id="KW-0812">Transmembrane</keyword>
<dbReference type="STRING" id="366602.Caul_2453"/>
<sequence>MSARKIKTLARDGRDAFENVTDHLKAMVDHLGQDANDAVSVSAVALGHAAMELVGDVQTKLDRLETAAERQVRRHPSETLAATAASAALIAAAAASLITYALTRHARDA</sequence>
<evidence type="ECO:0000313" key="2">
    <source>
        <dbReference type="EMBL" id="ABZ71580.1"/>
    </source>
</evidence>
<dbReference type="EMBL" id="CP000927">
    <property type="protein sequence ID" value="ABZ71580.1"/>
    <property type="molecule type" value="Genomic_DNA"/>
</dbReference>
<keyword evidence="1" id="KW-0472">Membrane</keyword>
<reference evidence="2" key="1">
    <citation type="submission" date="2008-01" db="EMBL/GenBank/DDBJ databases">
        <title>Complete sequence of chromosome of Caulobacter sp. K31.</title>
        <authorList>
            <consortium name="US DOE Joint Genome Institute"/>
            <person name="Copeland A."/>
            <person name="Lucas S."/>
            <person name="Lapidus A."/>
            <person name="Barry K."/>
            <person name="Glavina del Rio T."/>
            <person name="Dalin E."/>
            <person name="Tice H."/>
            <person name="Pitluck S."/>
            <person name="Bruce D."/>
            <person name="Goodwin L."/>
            <person name="Thompson L.S."/>
            <person name="Brettin T."/>
            <person name="Detter J.C."/>
            <person name="Han C."/>
            <person name="Schmutz J."/>
            <person name="Larimer F."/>
            <person name="Land M."/>
            <person name="Hauser L."/>
            <person name="Kyrpides N."/>
            <person name="Kim E."/>
            <person name="Stephens C."/>
            <person name="Richardson P."/>
        </authorList>
    </citation>
    <scope>NUCLEOTIDE SEQUENCE [LARGE SCALE GENOMIC DNA]</scope>
    <source>
        <strain evidence="2">K31</strain>
    </source>
</reference>
<dbReference type="AlphaFoldDB" id="B0SVW2"/>
<dbReference type="OrthoDB" id="7192473at2"/>
<dbReference type="KEGG" id="cak:Caul_2453"/>
<protein>
    <recommendedName>
        <fullName evidence="3">DUF883 domain-containing protein</fullName>
    </recommendedName>
</protein>
<dbReference type="HOGENOM" id="CLU_2179103_0_0_5"/>
<organism evidence="2">
    <name type="scientific">Caulobacter sp. (strain K31)</name>
    <dbReference type="NCBI Taxonomy" id="366602"/>
    <lineage>
        <taxon>Bacteria</taxon>
        <taxon>Pseudomonadati</taxon>
        <taxon>Pseudomonadota</taxon>
        <taxon>Alphaproteobacteria</taxon>
        <taxon>Caulobacterales</taxon>
        <taxon>Caulobacteraceae</taxon>
        <taxon>Caulobacter</taxon>
    </lineage>
</organism>
<proteinExistence type="predicted"/>
<gene>
    <name evidence="2" type="ordered locus">Caul_2453</name>
</gene>
<accession>B0SVW2</accession>
<feature type="transmembrane region" description="Helical" evidence="1">
    <location>
        <begin position="80"/>
        <end position="102"/>
    </location>
</feature>
<evidence type="ECO:0008006" key="3">
    <source>
        <dbReference type="Google" id="ProtNLM"/>
    </source>
</evidence>